<name>A0AAV8VMP2_9CUCU</name>
<proteinExistence type="predicted"/>
<evidence type="ECO:0000313" key="1">
    <source>
        <dbReference type="EMBL" id="KAJ8915299.1"/>
    </source>
</evidence>
<dbReference type="Gene3D" id="3.30.420.10">
    <property type="entry name" value="Ribonuclease H-like superfamily/Ribonuclease H"/>
    <property type="match status" value="1"/>
</dbReference>
<evidence type="ECO:0008006" key="3">
    <source>
        <dbReference type="Google" id="ProtNLM"/>
    </source>
</evidence>
<protein>
    <recommendedName>
        <fullName evidence="3">DNA-directed DNA polymerase</fullName>
    </recommendedName>
</protein>
<organism evidence="1 2">
    <name type="scientific">Exocentrus adspersus</name>
    <dbReference type="NCBI Taxonomy" id="1586481"/>
    <lineage>
        <taxon>Eukaryota</taxon>
        <taxon>Metazoa</taxon>
        <taxon>Ecdysozoa</taxon>
        <taxon>Arthropoda</taxon>
        <taxon>Hexapoda</taxon>
        <taxon>Insecta</taxon>
        <taxon>Pterygota</taxon>
        <taxon>Neoptera</taxon>
        <taxon>Endopterygota</taxon>
        <taxon>Coleoptera</taxon>
        <taxon>Polyphaga</taxon>
        <taxon>Cucujiformia</taxon>
        <taxon>Chrysomeloidea</taxon>
        <taxon>Cerambycidae</taxon>
        <taxon>Lamiinae</taxon>
        <taxon>Acanthocinini</taxon>
        <taxon>Exocentrus</taxon>
    </lineage>
</organism>
<dbReference type="InterPro" id="IPR036397">
    <property type="entry name" value="RNaseH_sf"/>
</dbReference>
<keyword evidence="2" id="KW-1185">Reference proteome</keyword>
<dbReference type="Proteomes" id="UP001159042">
    <property type="component" value="Unassembled WGS sequence"/>
</dbReference>
<sequence>MKSNILKNPKKYPAWRVSNDKLFKHVSPQYPELANADDYWREVIPRMPVVLHNLSNYDSHLLISDIAQTSPNHQNPGKITSLTKINEKYISSTRHMSESSVKFRFIDSFRFLAPSLDQLAAILTRDDLKILKSEFSDLKQDSLGLLTRKGVYPYDYVSSLDVLKKASVPELSKVYNKLNDALSEADYTHAKNVWRAYNIENPSQYT</sequence>
<dbReference type="GO" id="GO:0003676">
    <property type="term" value="F:nucleic acid binding"/>
    <property type="evidence" value="ECO:0007669"/>
    <property type="project" value="InterPro"/>
</dbReference>
<accession>A0AAV8VMP2</accession>
<evidence type="ECO:0000313" key="2">
    <source>
        <dbReference type="Proteomes" id="UP001159042"/>
    </source>
</evidence>
<dbReference type="SUPFAM" id="SSF53098">
    <property type="entry name" value="Ribonuclease H-like"/>
    <property type="match status" value="1"/>
</dbReference>
<gene>
    <name evidence="1" type="ORF">NQ315_014807</name>
</gene>
<comment type="caution">
    <text evidence="1">The sequence shown here is derived from an EMBL/GenBank/DDBJ whole genome shotgun (WGS) entry which is preliminary data.</text>
</comment>
<dbReference type="EMBL" id="JANEYG010000055">
    <property type="protein sequence ID" value="KAJ8915299.1"/>
    <property type="molecule type" value="Genomic_DNA"/>
</dbReference>
<dbReference type="AlphaFoldDB" id="A0AAV8VMP2"/>
<dbReference type="PANTHER" id="PTHR31511:SF12">
    <property type="entry name" value="RHO TERMINATION FACTOR N-TERMINAL DOMAIN-CONTAINING PROTEIN"/>
    <property type="match status" value="1"/>
</dbReference>
<dbReference type="InterPro" id="IPR012337">
    <property type="entry name" value="RNaseH-like_sf"/>
</dbReference>
<dbReference type="PANTHER" id="PTHR31511">
    <property type="entry name" value="PROTEIN CBG23764"/>
    <property type="match status" value="1"/>
</dbReference>
<reference evidence="1 2" key="1">
    <citation type="journal article" date="2023" name="Insect Mol. Biol.">
        <title>Genome sequencing provides insights into the evolution of gene families encoding plant cell wall-degrading enzymes in longhorned beetles.</title>
        <authorList>
            <person name="Shin N.R."/>
            <person name="Okamura Y."/>
            <person name="Kirsch R."/>
            <person name="Pauchet Y."/>
        </authorList>
    </citation>
    <scope>NUCLEOTIDE SEQUENCE [LARGE SCALE GENOMIC DNA]</scope>
    <source>
        <strain evidence="1">EAD_L_NR</strain>
    </source>
</reference>